<feature type="domain" description="SET" evidence="14">
    <location>
        <begin position="111"/>
        <end position="235"/>
    </location>
</feature>
<evidence type="ECO:0000259" key="16">
    <source>
        <dbReference type="PROSITE" id="PS50868"/>
    </source>
</evidence>
<dbReference type="eggNOG" id="KOG1082">
    <property type="taxonomic scope" value="Eukaryota"/>
</dbReference>
<evidence type="ECO:0000256" key="9">
    <source>
        <dbReference type="ARBA" id="ARBA00022853"/>
    </source>
</evidence>
<dbReference type="FunFam" id="2.170.270.10:FF:000041">
    <property type="entry name" value="Histone-lysine N-methyltransferase SETMAR"/>
    <property type="match status" value="1"/>
</dbReference>
<dbReference type="Gene3D" id="2.170.270.10">
    <property type="entry name" value="SET domain"/>
    <property type="match status" value="1"/>
</dbReference>
<dbReference type="STRING" id="8496.A0A151MK73"/>
<evidence type="ECO:0000256" key="4">
    <source>
        <dbReference type="ARBA" id="ARBA00022603"/>
    </source>
</evidence>
<evidence type="ECO:0000313" key="17">
    <source>
        <dbReference type="EMBL" id="KYO24938.1"/>
    </source>
</evidence>
<keyword evidence="8" id="KW-0862">Zinc</keyword>
<evidence type="ECO:0000256" key="8">
    <source>
        <dbReference type="ARBA" id="ARBA00022833"/>
    </source>
</evidence>
<dbReference type="SUPFAM" id="SSF82199">
    <property type="entry name" value="SET domain"/>
    <property type="match status" value="1"/>
</dbReference>
<dbReference type="InterPro" id="IPR001214">
    <property type="entry name" value="SET_dom"/>
</dbReference>
<dbReference type="GO" id="GO:0005634">
    <property type="term" value="C:nucleus"/>
    <property type="evidence" value="ECO:0007669"/>
    <property type="project" value="UniProtKB-SubCell"/>
</dbReference>
<dbReference type="InterPro" id="IPR046341">
    <property type="entry name" value="SET_dom_sf"/>
</dbReference>
<proteinExistence type="predicted"/>
<evidence type="ECO:0000313" key="18">
    <source>
        <dbReference type="Proteomes" id="UP000050525"/>
    </source>
</evidence>
<sequence length="295" mass="32869">MLYFTRGPHYTRTGHTCTVQPAHSQYSPEHVTGAGEDIDPSEIVFPGCICPSASCAATTCSCLRHGENYNSLCINSLESETGYARPIFECNAMCQCSESCQNRVVQRGLQFQLEVFHTDKKGWGLRTLEFIPKGRFVCEYAGEVLGFKEACRRIQAQTPDDSNYIIAVREHLYNGQIMETYIDPTYIGNVGRFLNHSCEPNLFMVPVRIDSMVPKLALFAATDILAGQELSYDYSGRSHNLPGPKGDGEVLKEDRGVKKPCYCGAKSCISFLPFDSSLYPTPRKESCVKDSEFDS</sequence>
<keyword evidence="5" id="KW-0808">Transferase</keyword>
<keyword evidence="18" id="KW-1185">Reference proteome</keyword>
<dbReference type="PROSITE" id="PS50280">
    <property type="entry name" value="SET"/>
    <property type="match status" value="1"/>
</dbReference>
<gene>
    <name evidence="17" type="primary">SETMAR</name>
    <name evidence="17" type="ORF">Y1Q_0023799</name>
</gene>
<protein>
    <recommendedName>
        <fullName evidence="13">Histone-lysine N-methyltransferase SETMAR</fullName>
        <ecNumber evidence="12">2.1.1.357</ecNumber>
    </recommendedName>
</protein>
<comment type="catalytic activity">
    <reaction evidence="11">
        <text>L-lysyl(36)-[histone H3] + 2 S-adenosyl-L-methionine = N(6),N(6)-dimethyl-L-lysyl(36)-[histone H3] + 2 S-adenosyl-L-homocysteine + 2 H(+)</text>
        <dbReference type="Rhea" id="RHEA:60308"/>
        <dbReference type="Rhea" id="RHEA-COMP:9785"/>
        <dbReference type="Rhea" id="RHEA-COMP:9787"/>
        <dbReference type="ChEBI" id="CHEBI:15378"/>
        <dbReference type="ChEBI" id="CHEBI:29969"/>
        <dbReference type="ChEBI" id="CHEBI:57856"/>
        <dbReference type="ChEBI" id="CHEBI:59789"/>
        <dbReference type="ChEBI" id="CHEBI:61976"/>
        <dbReference type="EC" id="2.1.1.357"/>
    </reaction>
</comment>
<dbReference type="Pfam" id="PF05033">
    <property type="entry name" value="Pre-SET"/>
    <property type="match status" value="1"/>
</dbReference>
<evidence type="ECO:0000256" key="1">
    <source>
        <dbReference type="ARBA" id="ARBA00004123"/>
    </source>
</evidence>
<dbReference type="Pfam" id="PF00856">
    <property type="entry name" value="SET"/>
    <property type="match status" value="1"/>
</dbReference>
<organism evidence="17 18">
    <name type="scientific">Alligator mississippiensis</name>
    <name type="common">American alligator</name>
    <dbReference type="NCBI Taxonomy" id="8496"/>
    <lineage>
        <taxon>Eukaryota</taxon>
        <taxon>Metazoa</taxon>
        <taxon>Chordata</taxon>
        <taxon>Craniata</taxon>
        <taxon>Vertebrata</taxon>
        <taxon>Euteleostomi</taxon>
        <taxon>Archelosauria</taxon>
        <taxon>Archosauria</taxon>
        <taxon>Crocodylia</taxon>
        <taxon>Alligatoridae</taxon>
        <taxon>Alligatorinae</taxon>
        <taxon>Alligator</taxon>
    </lineage>
</organism>
<dbReference type="SMART" id="SM00468">
    <property type="entry name" value="PreSET"/>
    <property type="match status" value="1"/>
</dbReference>
<evidence type="ECO:0000256" key="12">
    <source>
        <dbReference type="ARBA" id="ARBA00066810"/>
    </source>
</evidence>
<comment type="caution">
    <text evidence="17">The sequence shown here is derived from an EMBL/GenBank/DDBJ whole genome shotgun (WGS) entry which is preliminary data.</text>
</comment>
<keyword evidence="9" id="KW-0156">Chromatin regulator</keyword>
<dbReference type="GO" id="GO:0032259">
    <property type="term" value="P:methylation"/>
    <property type="evidence" value="ECO:0007669"/>
    <property type="project" value="UniProtKB-KW"/>
</dbReference>
<dbReference type="InterPro" id="IPR003616">
    <property type="entry name" value="Post-SET_dom"/>
</dbReference>
<evidence type="ECO:0000256" key="2">
    <source>
        <dbReference type="ARBA" id="ARBA00004286"/>
    </source>
</evidence>
<evidence type="ECO:0000256" key="5">
    <source>
        <dbReference type="ARBA" id="ARBA00022679"/>
    </source>
</evidence>
<keyword evidence="6" id="KW-0949">S-adenosyl-L-methionine</keyword>
<dbReference type="SMART" id="SM00317">
    <property type="entry name" value="SET"/>
    <property type="match status" value="1"/>
</dbReference>
<feature type="domain" description="Pre-SET" evidence="15">
    <location>
        <begin position="46"/>
        <end position="108"/>
    </location>
</feature>
<comment type="subcellular location">
    <subcellularLocation>
        <location evidence="2">Chromosome</location>
    </subcellularLocation>
    <subcellularLocation>
        <location evidence="1">Nucleus</location>
    </subcellularLocation>
</comment>
<dbReference type="InterPro" id="IPR050973">
    <property type="entry name" value="H3K9_Histone-Lys_N-MTase"/>
</dbReference>
<keyword evidence="10" id="KW-0539">Nucleus</keyword>
<evidence type="ECO:0000256" key="13">
    <source>
        <dbReference type="ARBA" id="ARBA00067917"/>
    </source>
</evidence>
<dbReference type="Proteomes" id="UP000050525">
    <property type="component" value="Unassembled WGS sequence"/>
</dbReference>
<dbReference type="EMBL" id="AKHW03005996">
    <property type="protein sequence ID" value="KYO24938.1"/>
    <property type="molecule type" value="Genomic_DNA"/>
</dbReference>
<feature type="domain" description="Post-SET" evidence="16">
    <location>
        <begin position="257"/>
        <end position="273"/>
    </location>
</feature>
<dbReference type="PROSITE" id="PS50867">
    <property type="entry name" value="PRE_SET"/>
    <property type="match status" value="1"/>
</dbReference>
<evidence type="ECO:0000256" key="6">
    <source>
        <dbReference type="ARBA" id="ARBA00022691"/>
    </source>
</evidence>
<name>A0A151MK73_ALLMI</name>
<keyword evidence="3" id="KW-0158">Chromosome</keyword>
<dbReference type="GO" id="GO:0008270">
    <property type="term" value="F:zinc ion binding"/>
    <property type="evidence" value="ECO:0007669"/>
    <property type="project" value="InterPro"/>
</dbReference>
<dbReference type="GO" id="GO:0005694">
    <property type="term" value="C:chromosome"/>
    <property type="evidence" value="ECO:0007669"/>
    <property type="project" value="UniProtKB-SubCell"/>
</dbReference>
<dbReference type="PANTHER" id="PTHR46223">
    <property type="entry name" value="HISTONE-LYSINE N-METHYLTRANSFERASE SUV39H"/>
    <property type="match status" value="1"/>
</dbReference>
<keyword evidence="4" id="KW-0489">Methyltransferase</keyword>
<evidence type="ECO:0000259" key="14">
    <source>
        <dbReference type="PROSITE" id="PS50280"/>
    </source>
</evidence>
<dbReference type="InterPro" id="IPR007728">
    <property type="entry name" value="Pre-SET_dom"/>
</dbReference>
<keyword evidence="7" id="KW-0479">Metal-binding</keyword>
<dbReference type="EC" id="2.1.1.357" evidence="12"/>
<evidence type="ECO:0000259" key="15">
    <source>
        <dbReference type="PROSITE" id="PS50867"/>
    </source>
</evidence>
<reference evidence="17 18" key="1">
    <citation type="journal article" date="2012" name="Genome Biol.">
        <title>Sequencing three crocodilian genomes to illuminate the evolution of archosaurs and amniotes.</title>
        <authorList>
            <person name="St John J.A."/>
            <person name="Braun E.L."/>
            <person name="Isberg S.R."/>
            <person name="Miles L.G."/>
            <person name="Chong A.Y."/>
            <person name="Gongora J."/>
            <person name="Dalzell P."/>
            <person name="Moran C."/>
            <person name="Bed'hom B."/>
            <person name="Abzhanov A."/>
            <person name="Burgess S.C."/>
            <person name="Cooksey A.M."/>
            <person name="Castoe T.A."/>
            <person name="Crawford N.G."/>
            <person name="Densmore L.D."/>
            <person name="Drew J.C."/>
            <person name="Edwards S.V."/>
            <person name="Faircloth B.C."/>
            <person name="Fujita M.K."/>
            <person name="Greenwold M.J."/>
            <person name="Hoffmann F.G."/>
            <person name="Howard J.M."/>
            <person name="Iguchi T."/>
            <person name="Janes D.E."/>
            <person name="Khan S.Y."/>
            <person name="Kohno S."/>
            <person name="de Koning A.J."/>
            <person name="Lance S.L."/>
            <person name="McCarthy F.M."/>
            <person name="McCormack J.E."/>
            <person name="Merchant M.E."/>
            <person name="Peterson D.G."/>
            <person name="Pollock D.D."/>
            <person name="Pourmand N."/>
            <person name="Raney B.J."/>
            <person name="Roessler K.A."/>
            <person name="Sanford J.R."/>
            <person name="Sawyer R.H."/>
            <person name="Schmidt C.J."/>
            <person name="Triplett E.W."/>
            <person name="Tuberville T.D."/>
            <person name="Venegas-Anaya M."/>
            <person name="Howard J.T."/>
            <person name="Jarvis E.D."/>
            <person name="Guillette L.J.Jr."/>
            <person name="Glenn T.C."/>
            <person name="Green R.E."/>
            <person name="Ray D.A."/>
        </authorList>
    </citation>
    <scope>NUCLEOTIDE SEQUENCE [LARGE SCALE GENOMIC DNA]</scope>
    <source>
        <strain evidence="17">KSC_2009_1</strain>
    </source>
</reference>
<evidence type="ECO:0000256" key="11">
    <source>
        <dbReference type="ARBA" id="ARBA00050654"/>
    </source>
</evidence>
<dbReference type="CDD" id="cd10544">
    <property type="entry name" value="SET_SETMAR"/>
    <property type="match status" value="1"/>
</dbReference>
<evidence type="ECO:0000256" key="3">
    <source>
        <dbReference type="ARBA" id="ARBA00022454"/>
    </source>
</evidence>
<dbReference type="GO" id="GO:0140954">
    <property type="term" value="F:histone H3K36 dimethyltransferase activity"/>
    <property type="evidence" value="ECO:0007669"/>
    <property type="project" value="UniProtKB-EC"/>
</dbReference>
<dbReference type="PROSITE" id="PS50868">
    <property type="entry name" value="POST_SET"/>
    <property type="match status" value="1"/>
</dbReference>
<accession>A0A151MK73</accession>
<evidence type="ECO:0000256" key="7">
    <source>
        <dbReference type="ARBA" id="ARBA00022723"/>
    </source>
</evidence>
<evidence type="ECO:0000256" key="10">
    <source>
        <dbReference type="ARBA" id="ARBA00023242"/>
    </source>
</evidence>
<dbReference type="PANTHER" id="PTHR46223:SF3">
    <property type="entry name" value="HISTONE-LYSINE N-METHYLTRANSFERASE SET-23"/>
    <property type="match status" value="1"/>
</dbReference>
<dbReference type="AlphaFoldDB" id="A0A151MK73"/>